<feature type="compositionally biased region" description="Polar residues" evidence="3">
    <location>
        <begin position="393"/>
        <end position="403"/>
    </location>
</feature>
<feature type="compositionally biased region" description="Low complexity" evidence="3">
    <location>
        <begin position="412"/>
        <end position="424"/>
    </location>
</feature>
<evidence type="ECO:0000256" key="3">
    <source>
        <dbReference type="SAM" id="MobiDB-lite"/>
    </source>
</evidence>
<feature type="region of interest" description="Disordered" evidence="3">
    <location>
        <begin position="250"/>
        <end position="275"/>
    </location>
</feature>
<reference evidence="5 6" key="1">
    <citation type="submission" date="2024-02" db="EMBL/GenBank/DDBJ databases">
        <title>de novo genome assembly of Solanum bulbocastanum strain 11H21.</title>
        <authorList>
            <person name="Hosaka A.J."/>
        </authorList>
    </citation>
    <scope>NUCLEOTIDE SEQUENCE [LARGE SCALE GENOMIC DNA]</scope>
    <source>
        <tissue evidence="5">Young leaves</tissue>
    </source>
</reference>
<evidence type="ECO:0000256" key="2">
    <source>
        <dbReference type="PROSITE-ProRule" id="PRU00176"/>
    </source>
</evidence>
<dbReference type="InterPro" id="IPR012677">
    <property type="entry name" value="Nucleotide-bd_a/b_plait_sf"/>
</dbReference>
<accession>A0AAN8YLB7</accession>
<gene>
    <name evidence="5" type="ORF">RDI58_004032</name>
</gene>
<organism evidence="5 6">
    <name type="scientific">Solanum bulbocastanum</name>
    <name type="common">Wild potato</name>
    <dbReference type="NCBI Taxonomy" id="147425"/>
    <lineage>
        <taxon>Eukaryota</taxon>
        <taxon>Viridiplantae</taxon>
        <taxon>Streptophyta</taxon>
        <taxon>Embryophyta</taxon>
        <taxon>Tracheophyta</taxon>
        <taxon>Spermatophyta</taxon>
        <taxon>Magnoliopsida</taxon>
        <taxon>eudicotyledons</taxon>
        <taxon>Gunneridae</taxon>
        <taxon>Pentapetalae</taxon>
        <taxon>asterids</taxon>
        <taxon>lamiids</taxon>
        <taxon>Solanales</taxon>
        <taxon>Solanaceae</taxon>
        <taxon>Solanoideae</taxon>
        <taxon>Solaneae</taxon>
        <taxon>Solanum</taxon>
    </lineage>
</organism>
<keyword evidence="6" id="KW-1185">Reference proteome</keyword>
<dbReference type="PANTHER" id="PTHR48024:SF25">
    <property type="entry name" value="UBP1-ASSOCIATED PROTEIN 2C"/>
    <property type="match status" value="1"/>
</dbReference>
<evidence type="ECO:0000313" key="6">
    <source>
        <dbReference type="Proteomes" id="UP001371456"/>
    </source>
</evidence>
<name>A0AAN8YLB7_SOLBU</name>
<dbReference type="Gene3D" id="3.30.70.330">
    <property type="match status" value="2"/>
</dbReference>
<dbReference type="GO" id="GO:0005634">
    <property type="term" value="C:nucleus"/>
    <property type="evidence" value="ECO:0007669"/>
    <property type="project" value="TreeGrafter"/>
</dbReference>
<sequence>MDLTKKRKADENGGAYPVSNELVTTAAAPPAVAVLSPEDIDKILETFTKDQCVSILRNAALRYPDVLEGLRAVADADVSNRKLFVRGLGWETTTDKLRQVFSEFGELDEAVVITDKASSRSKGYGFVTFKHVDAAILSLKVPNKIIDGRVTVTQLAAAGNSGNSQSSDVALRKIYVGNVPFEISSEKLLNHFSMYGDIEEGPLGFDKQTGKAKGFAFFVYKTEDGARASLVDPVKTVEGHQVLCKLATDNKKGKPQNMGHGGAPGMNAGPGGMPGDDRVGSMPGSNYGVPVSGLGPYSGFSGGPGPGMQQPPPQPGMVAHQNPHLNSAIGGPGYGNQGPGSFTGGAGGYASAGGYAGAGGYGGSSGDYSGYRMPQSSAGMPSSGGYPDGGNYGLQSSYPSQVPQPGAGSRVPPGGMYQGMPPYY</sequence>
<keyword evidence="1 2" id="KW-0694">RNA-binding</keyword>
<comment type="caution">
    <text evidence="5">The sequence shown here is derived from an EMBL/GenBank/DDBJ whole genome shotgun (WGS) entry which is preliminary data.</text>
</comment>
<feature type="domain" description="RRM" evidence="4">
    <location>
        <begin position="81"/>
        <end position="158"/>
    </location>
</feature>
<dbReference type="GO" id="GO:0003723">
    <property type="term" value="F:RNA binding"/>
    <property type="evidence" value="ECO:0007669"/>
    <property type="project" value="UniProtKB-UniRule"/>
</dbReference>
<dbReference type="PROSITE" id="PS50102">
    <property type="entry name" value="RRM"/>
    <property type="match status" value="2"/>
</dbReference>
<feature type="domain" description="RRM" evidence="4">
    <location>
        <begin position="172"/>
        <end position="249"/>
    </location>
</feature>
<dbReference type="Proteomes" id="UP001371456">
    <property type="component" value="Unassembled WGS sequence"/>
</dbReference>
<protein>
    <recommendedName>
        <fullName evidence="4">RRM domain-containing protein</fullName>
    </recommendedName>
</protein>
<dbReference type="InterPro" id="IPR035979">
    <property type="entry name" value="RBD_domain_sf"/>
</dbReference>
<dbReference type="InterPro" id="IPR050886">
    <property type="entry name" value="RNA-binding_reg"/>
</dbReference>
<dbReference type="SMART" id="SM00360">
    <property type="entry name" value="RRM"/>
    <property type="match status" value="2"/>
</dbReference>
<dbReference type="Pfam" id="PF00076">
    <property type="entry name" value="RRM_1"/>
    <property type="match status" value="2"/>
</dbReference>
<dbReference type="InterPro" id="IPR000504">
    <property type="entry name" value="RRM_dom"/>
</dbReference>
<proteinExistence type="predicted"/>
<evidence type="ECO:0000259" key="4">
    <source>
        <dbReference type="PROSITE" id="PS50102"/>
    </source>
</evidence>
<evidence type="ECO:0000313" key="5">
    <source>
        <dbReference type="EMBL" id="KAK6796331.1"/>
    </source>
</evidence>
<feature type="region of interest" description="Disordered" evidence="3">
    <location>
        <begin position="374"/>
        <end position="424"/>
    </location>
</feature>
<evidence type="ECO:0000256" key="1">
    <source>
        <dbReference type="ARBA" id="ARBA00022884"/>
    </source>
</evidence>
<dbReference type="EMBL" id="JBANQN010000002">
    <property type="protein sequence ID" value="KAK6796331.1"/>
    <property type="molecule type" value="Genomic_DNA"/>
</dbReference>
<dbReference type="SUPFAM" id="SSF54928">
    <property type="entry name" value="RNA-binding domain, RBD"/>
    <property type="match status" value="2"/>
</dbReference>
<dbReference type="PANTHER" id="PTHR48024">
    <property type="entry name" value="GEO13361P1-RELATED"/>
    <property type="match status" value="1"/>
</dbReference>
<dbReference type="AlphaFoldDB" id="A0AAN8YLB7"/>
<feature type="compositionally biased region" description="Gly residues" evidence="3">
    <location>
        <begin position="259"/>
        <end position="274"/>
    </location>
</feature>